<evidence type="ECO:0000256" key="9">
    <source>
        <dbReference type="SAM" id="MobiDB-lite"/>
    </source>
</evidence>
<feature type="transmembrane region" description="Helical" evidence="10">
    <location>
        <begin position="175"/>
        <end position="196"/>
    </location>
</feature>
<keyword evidence="7 12" id="KW-0675">Receptor</keyword>
<dbReference type="EMBL" id="JARQWQ010000008">
    <property type="protein sequence ID" value="KAK2570419.1"/>
    <property type="molecule type" value="Genomic_DNA"/>
</dbReference>
<keyword evidence="5" id="KW-0297">G-protein coupled receptor</keyword>
<evidence type="ECO:0000256" key="7">
    <source>
        <dbReference type="ARBA" id="ARBA00023170"/>
    </source>
</evidence>
<keyword evidence="3 10" id="KW-0812">Transmembrane</keyword>
<evidence type="ECO:0000256" key="8">
    <source>
        <dbReference type="ARBA" id="ARBA00023224"/>
    </source>
</evidence>
<keyword evidence="8" id="KW-0807">Transducer</keyword>
<dbReference type="Proteomes" id="UP001249851">
    <property type="component" value="Unassembled WGS sequence"/>
</dbReference>
<evidence type="ECO:0000313" key="13">
    <source>
        <dbReference type="Proteomes" id="UP001249851"/>
    </source>
</evidence>
<dbReference type="AlphaFoldDB" id="A0AAD9QZK7"/>
<comment type="subcellular location">
    <subcellularLocation>
        <location evidence="1">Cell membrane</location>
        <topology evidence="1">Multi-pass membrane protein</topology>
    </subcellularLocation>
</comment>
<comment type="caution">
    <text evidence="12">The sequence shown here is derived from an EMBL/GenBank/DDBJ whole genome shotgun (WGS) entry which is preliminary data.</text>
</comment>
<evidence type="ECO:0000256" key="4">
    <source>
        <dbReference type="ARBA" id="ARBA00022989"/>
    </source>
</evidence>
<feature type="compositionally biased region" description="Polar residues" evidence="9">
    <location>
        <begin position="347"/>
        <end position="358"/>
    </location>
</feature>
<feature type="compositionally biased region" description="Basic and acidic residues" evidence="9">
    <location>
        <begin position="359"/>
        <end position="373"/>
    </location>
</feature>
<feature type="transmembrane region" description="Helical" evidence="10">
    <location>
        <begin position="86"/>
        <end position="104"/>
    </location>
</feature>
<evidence type="ECO:0000313" key="12">
    <source>
        <dbReference type="EMBL" id="KAK2570419.1"/>
    </source>
</evidence>
<proteinExistence type="predicted"/>
<feature type="transmembrane region" description="Helical" evidence="10">
    <location>
        <begin position="12"/>
        <end position="33"/>
    </location>
</feature>
<evidence type="ECO:0000256" key="2">
    <source>
        <dbReference type="ARBA" id="ARBA00022475"/>
    </source>
</evidence>
<keyword evidence="2" id="KW-1003">Cell membrane</keyword>
<dbReference type="Pfam" id="PF00001">
    <property type="entry name" value="7tm_1"/>
    <property type="match status" value="1"/>
</dbReference>
<dbReference type="Gene3D" id="1.20.1070.10">
    <property type="entry name" value="Rhodopsin 7-helix transmembrane proteins"/>
    <property type="match status" value="1"/>
</dbReference>
<feature type="region of interest" description="Disordered" evidence="9">
    <location>
        <begin position="330"/>
        <end position="394"/>
    </location>
</feature>
<feature type="domain" description="G-protein coupled receptors family 1 profile" evidence="11">
    <location>
        <begin position="24"/>
        <end position="281"/>
    </location>
</feature>
<feature type="region of interest" description="Disordered" evidence="9">
    <location>
        <begin position="421"/>
        <end position="441"/>
    </location>
</feature>
<feature type="transmembrane region" description="Helical" evidence="10">
    <location>
        <begin position="226"/>
        <end position="254"/>
    </location>
</feature>
<dbReference type="PROSITE" id="PS50262">
    <property type="entry name" value="G_PROTEIN_RECEP_F1_2"/>
    <property type="match status" value="1"/>
</dbReference>
<evidence type="ECO:0000256" key="6">
    <source>
        <dbReference type="ARBA" id="ARBA00023136"/>
    </source>
</evidence>
<dbReference type="CDD" id="cd00637">
    <property type="entry name" value="7tm_classA_rhodopsin-like"/>
    <property type="match status" value="1"/>
</dbReference>
<dbReference type="InterPro" id="IPR017452">
    <property type="entry name" value="GPCR_Rhodpsn_7TM"/>
</dbReference>
<reference evidence="12" key="1">
    <citation type="journal article" date="2023" name="G3 (Bethesda)">
        <title>Whole genome assembly and annotation of the endangered Caribbean coral Acropora cervicornis.</title>
        <authorList>
            <person name="Selwyn J.D."/>
            <person name="Vollmer S.V."/>
        </authorList>
    </citation>
    <scope>NUCLEOTIDE SEQUENCE</scope>
    <source>
        <strain evidence="12">K2</strain>
    </source>
</reference>
<dbReference type="SUPFAM" id="SSF81321">
    <property type="entry name" value="Family A G protein-coupled receptor-like"/>
    <property type="match status" value="1"/>
</dbReference>
<feature type="transmembrane region" description="Helical" evidence="10">
    <location>
        <begin position="260"/>
        <end position="283"/>
    </location>
</feature>
<accession>A0AAD9QZK7</accession>
<keyword evidence="13" id="KW-1185">Reference proteome</keyword>
<dbReference type="PRINTS" id="PR00237">
    <property type="entry name" value="GPCRRHODOPSN"/>
</dbReference>
<keyword evidence="4 10" id="KW-1133">Transmembrane helix</keyword>
<dbReference type="GO" id="GO:0005886">
    <property type="term" value="C:plasma membrane"/>
    <property type="evidence" value="ECO:0007669"/>
    <property type="project" value="UniProtKB-SubCell"/>
</dbReference>
<feature type="transmembrane region" description="Helical" evidence="10">
    <location>
        <begin position="45"/>
        <end position="74"/>
    </location>
</feature>
<dbReference type="InterPro" id="IPR000276">
    <property type="entry name" value="GPCR_Rhodpsn"/>
</dbReference>
<evidence type="ECO:0000256" key="1">
    <source>
        <dbReference type="ARBA" id="ARBA00004651"/>
    </source>
</evidence>
<name>A0AAD9QZK7_ACRCE</name>
<evidence type="ECO:0000256" key="5">
    <source>
        <dbReference type="ARBA" id="ARBA00023040"/>
    </source>
</evidence>
<protein>
    <submittedName>
        <fullName evidence="12">Octopamine receptor beta-2R</fullName>
    </submittedName>
</protein>
<sequence>MDPAWVRFLEAVILFCIMLLAIGGNVLVIAVIYRRPELRKTETHIFMINLSITDICVALLCMPFSIITAVTQYWIFSHVLCQLNGFLNVFFLLTSILTLTAISINKYLGVVQSTKPNFFTRKTTFVALLWVWLQAFFTALTPFLGWNSYEYIPGRTQCSVKVPGDDNAAELTNCLFIIICGFVIPLVIMKFSYFKIFRTVKINSQRVRSHSFSDVERSAFLNERRITVTLLIILATFLVCWTPFSILTVYATVVGKELPYYFSIGAYWLGFFNSAMNPLIYALRTREFRRGYRQIFGILMACFFQKVDSRGDDSENVPRGRRSLRIEAQMSVRQRAQTRRESDHTSENAAQLKQNNRANVRERKDFVSTRKENVTGTRELSKENLSQGKHNEDTKVKMDLIKDSKLQKNGKILLCGDAEGSMNFSESKAEIPLSDNSGSSR</sequence>
<dbReference type="GO" id="GO:0004930">
    <property type="term" value="F:G protein-coupled receptor activity"/>
    <property type="evidence" value="ECO:0007669"/>
    <property type="project" value="UniProtKB-KW"/>
</dbReference>
<evidence type="ECO:0000259" key="11">
    <source>
        <dbReference type="PROSITE" id="PS50262"/>
    </source>
</evidence>
<feature type="transmembrane region" description="Helical" evidence="10">
    <location>
        <begin position="125"/>
        <end position="146"/>
    </location>
</feature>
<evidence type="ECO:0000256" key="10">
    <source>
        <dbReference type="SAM" id="Phobius"/>
    </source>
</evidence>
<keyword evidence="6 10" id="KW-0472">Membrane</keyword>
<feature type="compositionally biased region" description="Polar residues" evidence="9">
    <location>
        <begin position="374"/>
        <end position="388"/>
    </location>
</feature>
<gene>
    <name evidence="12" type="ORF">P5673_005230</name>
</gene>
<dbReference type="PANTHER" id="PTHR22752">
    <property type="entry name" value="G PROTEIN-COUPLED RECEPTOR"/>
    <property type="match status" value="1"/>
</dbReference>
<reference evidence="12" key="2">
    <citation type="journal article" date="2023" name="Science">
        <title>Genomic signatures of disease resistance in endangered staghorn corals.</title>
        <authorList>
            <person name="Vollmer S.V."/>
            <person name="Selwyn J.D."/>
            <person name="Despard B.A."/>
            <person name="Roesel C.L."/>
        </authorList>
    </citation>
    <scope>NUCLEOTIDE SEQUENCE</scope>
    <source>
        <strain evidence="12">K2</strain>
    </source>
</reference>
<organism evidence="12 13">
    <name type="scientific">Acropora cervicornis</name>
    <name type="common">Staghorn coral</name>
    <dbReference type="NCBI Taxonomy" id="6130"/>
    <lineage>
        <taxon>Eukaryota</taxon>
        <taxon>Metazoa</taxon>
        <taxon>Cnidaria</taxon>
        <taxon>Anthozoa</taxon>
        <taxon>Hexacorallia</taxon>
        <taxon>Scleractinia</taxon>
        <taxon>Astrocoeniina</taxon>
        <taxon>Acroporidae</taxon>
        <taxon>Acropora</taxon>
    </lineage>
</organism>
<evidence type="ECO:0000256" key="3">
    <source>
        <dbReference type="ARBA" id="ARBA00022692"/>
    </source>
</evidence>